<dbReference type="EMBL" id="AP014648">
    <property type="protein sequence ID" value="BAQ17045.1"/>
    <property type="molecule type" value="Genomic_DNA"/>
</dbReference>
<dbReference type="GO" id="GO:0005840">
    <property type="term" value="C:ribosome"/>
    <property type="evidence" value="ECO:0007669"/>
    <property type="project" value="UniProtKB-KW"/>
</dbReference>
<keyword evidence="2 6" id="KW-0963">Cytoplasm</keyword>
<evidence type="ECO:0000256" key="4">
    <source>
        <dbReference type="ARBA" id="ARBA00022679"/>
    </source>
</evidence>
<dbReference type="KEGG" id="mcg:GL4_1590"/>
<comment type="function">
    <text evidence="6">Methylates ribosomal protein L11.</text>
</comment>
<reference evidence="7 8" key="1">
    <citation type="submission" date="2014-09" db="EMBL/GenBank/DDBJ databases">
        <title>Genome sequencing of Methyloceanibacter caenitepidi Gela4.</title>
        <authorList>
            <person name="Takeuchi M."/>
            <person name="Susumu S."/>
            <person name="Kamagata Y."/>
            <person name="Oshima K."/>
            <person name="Hattori M."/>
            <person name="Iwasaki W."/>
        </authorList>
    </citation>
    <scope>NUCLEOTIDE SEQUENCE [LARGE SCALE GENOMIC DNA]</scope>
    <source>
        <strain evidence="7 8">Gela4</strain>
    </source>
</reference>
<keyword evidence="7" id="KW-0687">Ribonucleoprotein</keyword>
<evidence type="ECO:0000313" key="8">
    <source>
        <dbReference type="Proteomes" id="UP000031643"/>
    </source>
</evidence>
<dbReference type="HAMAP" id="MF_00735">
    <property type="entry name" value="Methyltr_PrmA"/>
    <property type="match status" value="1"/>
</dbReference>
<keyword evidence="7" id="KW-0689">Ribosomal protein</keyword>
<comment type="similarity">
    <text evidence="1 6">Belongs to the methyltransferase superfamily. PrmA family.</text>
</comment>
<dbReference type="STRING" id="1384459.GL4_1590"/>
<dbReference type="CDD" id="cd02440">
    <property type="entry name" value="AdoMet_MTases"/>
    <property type="match status" value="1"/>
</dbReference>
<evidence type="ECO:0000256" key="2">
    <source>
        <dbReference type="ARBA" id="ARBA00022490"/>
    </source>
</evidence>
<feature type="binding site" evidence="6">
    <location>
        <position position="166"/>
    </location>
    <ligand>
        <name>S-adenosyl-L-methionine</name>
        <dbReference type="ChEBI" id="CHEBI:59789"/>
    </ligand>
</feature>
<dbReference type="GO" id="GO:0008276">
    <property type="term" value="F:protein methyltransferase activity"/>
    <property type="evidence" value="ECO:0007669"/>
    <property type="project" value="UniProtKB-UniRule"/>
</dbReference>
<dbReference type="AlphaFoldDB" id="A0A0A8K299"/>
<dbReference type="Proteomes" id="UP000031643">
    <property type="component" value="Chromosome"/>
</dbReference>
<proteinExistence type="inferred from homology"/>
<feature type="binding site" evidence="6">
    <location>
        <position position="234"/>
    </location>
    <ligand>
        <name>S-adenosyl-L-methionine</name>
        <dbReference type="ChEBI" id="CHEBI:59789"/>
    </ligand>
</feature>
<keyword evidence="5 6" id="KW-0949">S-adenosyl-L-methionine</keyword>
<evidence type="ECO:0000256" key="3">
    <source>
        <dbReference type="ARBA" id="ARBA00022603"/>
    </source>
</evidence>
<evidence type="ECO:0000313" key="7">
    <source>
        <dbReference type="EMBL" id="BAQ17045.1"/>
    </source>
</evidence>
<gene>
    <name evidence="6" type="primary">prmA</name>
    <name evidence="7" type="ORF">GL4_1590</name>
</gene>
<organism evidence="7 8">
    <name type="scientific">Methyloceanibacter caenitepidi</name>
    <dbReference type="NCBI Taxonomy" id="1384459"/>
    <lineage>
        <taxon>Bacteria</taxon>
        <taxon>Pseudomonadati</taxon>
        <taxon>Pseudomonadota</taxon>
        <taxon>Alphaproteobacteria</taxon>
        <taxon>Hyphomicrobiales</taxon>
        <taxon>Hyphomicrobiaceae</taxon>
        <taxon>Methyloceanibacter</taxon>
    </lineage>
</organism>
<feature type="binding site" evidence="6">
    <location>
        <position position="143"/>
    </location>
    <ligand>
        <name>S-adenosyl-L-methionine</name>
        <dbReference type="ChEBI" id="CHEBI:59789"/>
    </ligand>
</feature>
<dbReference type="Gene3D" id="3.40.50.150">
    <property type="entry name" value="Vaccinia Virus protein VP39"/>
    <property type="match status" value="1"/>
</dbReference>
<keyword evidence="8" id="KW-1185">Reference proteome</keyword>
<keyword evidence="3 6" id="KW-0489">Methyltransferase</keyword>
<dbReference type="SUPFAM" id="SSF53335">
    <property type="entry name" value="S-adenosyl-L-methionine-dependent methyltransferases"/>
    <property type="match status" value="1"/>
</dbReference>
<evidence type="ECO:0000256" key="6">
    <source>
        <dbReference type="HAMAP-Rule" id="MF_00735"/>
    </source>
</evidence>
<feature type="binding site" evidence="6">
    <location>
        <position position="188"/>
    </location>
    <ligand>
        <name>S-adenosyl-L-methionine</name>
        <dbReference type="ChEBI" id="CHEBI:59789"/>
    </ligand>
</feature>
<dbReference type="PANTHER" id="PTHR43648">
    <property type="entry name" value="ELECTRON TRANSFER FLAVOPROTEIN BETA SUBUNIT LYSINE METHYLTRANSFERASE"/>
    <property type="match status" value="1"/>
</dbReference>
<evidence type="ECO:0000256" key="1">
    <source>
        <dbReference type="ARBA" id="ARBA00009741"/>
    </source>
</evidence>
<dbReference type="GO" id="GO:0032259">
    <property type="term" value="P:methylation"/>
    <property type="evidence" value="ECO:0007669"/>
    <property type="project" value="UniProtKB-KW"/>
</dbReference>
<dbReference type="GO" id="GO:0005737">
    <property type="term" value="C:cytoplasm"/>
    <property type="evidence" value="ECO:0007669"/>
    <property type="project" value="UniProtKB-SubCell"/>
</dbReference>
<comment type="subcellular location">
    <subcellularLocation>
        <location evidence="6">Cytoplasm</location>
    </subcellularLocation>
</comment>
<evidence type="ECO:0000256" key="5">
    <source>
        <dbReference type="ARBA" id="ARBA00022691"/>
    </source>
</evidence>
<dbReference type="InterPro" id="IPR029063">
    <property type="entry name" value="SAM-dependent_MTases_sf"/>
</dbReference>
<dbReference type="PANTHER" id="PTHR43648:SF1">
    <property type="entry name" value="ELECTRON TRANSFER FLAVOPROTEIN BETA SUBUNIT LYSINE METHYLTRANSFERASE"/>
    <property type="match status" value="1"/>
</dbReference>
<accession>A0A0A8K299</accession>
<dbReference type="HOGENOM" id="CLU_049382_3_0_5"/>
<dbReference type="RefSeq" id="WP_045366360.1">
    <property type="nucleotide sequence ID" value="NZ_AP014648.1"/>
</dbReference>
<dbReference type="EC" id="2.1.1.-" evidence="6"/>
<comment type="catalytic activity">
    <reaction evidence="6">
        <text>L-lysyl-[protein] + 3 S-adenosyl-L-methionine = N(6),N(6),N(6)-trimethyl-L-lysyl-[protein] + 3 S-adenosyl-L-homocysteine + 3 H(+)</text>
        <dbReference type="Rhea" id="RHEA:54192"/>
        <dbReference type="Rhea" id="RHEA-COMP:9752"/>
        <dbReference type="Rhea" id="RHEA-COMP:13826"/>
        <dbReference type="ChEBI" id="CHEBI:15378"/>
        <dbReference type="ChEBI" id="CHEBI:29969"/>
        <dbReference type="ChEBI" id="CHEBI:57856"/>
        <dbReference type="ChEBI" id="CHEBI:59789"/>
        <dbReference type="ChEBI" id="CHEBI:61961"/>
    </reaction>
</comment>
<protein>
    <recommendedName>
        <fullName evidence="6">Ribosomal protein L11 methyltransferase</fullName>
        <shortName evidence="6">L11 Mtase</shortName>
        <ecNumber evidence="6">2.1.1.-</ecNumber>
    </recommendedName>
</protein>
<dbReference type="InterPro" id="IPR050078">
    <property type="entry name" value="Ribosomal_L11_MeTrfase_PrmA"/>
</dbReference>
<dbReference type="InterPro" id="IPR004498">
    <property type="entry name" value="Ribosomal_PrmA_MeTrfase"/>
</dbReference>
<keyword evidence="4 6" id="KW-0808">Transferase</keyword>
<dbReference type="Pfam" id="PF06325">
    <property type="entry name" value="PrmA"/>
    <property type="match status" value="1"/>
</dbReference>
<sequence length="305" mass="32605">MSDASSRTYRATVEADGPGAARIAELLDEALDDAGDPEALSVSYFELGDGRYEVSALYHGLPDEARLQSLIDSATEGVAVSPLRIEEVPDANWVTISQGQRGPVRAGRFLVHGSHDRQRIARNRYTIEIDADQAFGTAHHATTRGCLLALDELAKRGRPDLVLDIGTGTGILAIAAALAFDRPVVATDNDPVAVEIAKENAAKAGVSQSVHAFVAEGLAHPTLRRLAPDLIVANILARPLYDLAPAMARSIQPGGYVLLSGITENQAWATTARYASFGFDLEKRILLDGWAALLLGRRNASTLFD</sequence>
<name>A0A0A8K299_9HYPH</name>